<gene>
    <name evidence="1" type="ORF">CR513_15681</name>
</gene>
<feature type="non-terminal residue" evidence="1">
    <location>
        <position position="1"/>
    </location>
</feature>
<keyword evidence="2" id="KW-1185">Reference proteome</keyword>
<name>A0A371HE48_MUCPR</name>
<dbReference type="OrthoDB" id="1739513at2759"/>
<evidence type="ECO:0000313" key="2">
    <source>
        <dbReference type="Proteomes" id="UP000257109"/>
    </source>
</evidence>
<protein>
    <submittedName>
        <fullName evidence="1">Uncharacterized protein</fullName>
    </submittedName>
</protein>
<comment type="caution">
    <text evidence="1">The sequence shown here is derived from an EMBL/GenBank/DDBJ whole genome shotgun (WGS) entry which is preliminary data.</text>
</comment>
<sequence length="77" mass="8935">MVVTYKDWHEILPYALHGYHTSVRTSTGATLCPPNRSRNTLPKSLVEVELDEVEWVQQRLDQLNFIEEKRLTALCHG</sequence>
<dbReference type="Proteomes" id="UP000257109">
    <property type="component" value="Unassembled WGS sequence"/>
</dbReference>
<dbReference type="AlphaFoldDB" id="A0A371HE48"/>
<accession>A0A371HE48</accession>
<organism evidence="1 2">
    <name type="scientific">Mucuna pruriens</name>
    <name type="common">Velvet bean</name>
    <name type="synonym">Dolichos pruriens</name>
    <dbReference type="NCBI Taxonomy" id="157652"/>
    <lineage>
        <taxon>Eukaryota</taxon>
        <taxon>Viridiplantae</taxon>
        <taxon>Streptophyta</taxon>
        <taxon>Embryophyta</taxon>
        <taxon>Tracheophyta</taxon>
        <taxon>Spermatophyta</taxon>
        <taxon>Magnoliopsida</taxon>
        <taxon>eudicotyledons</taxon>
        <taxon>Gunneridae</taxon>
        <taxon>Pentapetalae</taxon>
        <taxon>rosids</taxon>
        <taxon>fabids</taxon>
        <taxon>Fabales</taxon>
        <taxon>Fabaceae</taxon>
        <taxon>Papilionoideae</taxon>
        <taxon>50 kb inversion clade</taxon>
        <taxon>NPAAA clade</taxon>
        <taxon>indigoferoid/millettioid clade</taxon>
        <taxon>Phaseoleae</taxon>
        <taxon>Mucuna</taxon>
    </lineage>
</organism>
<evidence type="ECO:0000313" key="1">
    <source>
        <dbReference type="EMBL" id="RDY01045.1"/>
    </source>
</evidence>
<proteinExistence type="predicted"/>
<reference evidence="1" key="1">
    <citation type="submission" date="2018-05" db="EMBL/GenBank/DDBJ databases">
        <title>Draft genome of Mucuna pruriens seed.</title>
        <authorList>
            <person name="Nnadi N.E."/>
            <person name="Vos R."/>
            <person name="Hasami M.H."/>
            <person name="Devisetty U.K."/>
            <person name="Aguiy J.C."/>
        </authorList>
    </citation>
    <scope>NUCLEOTIDE SEQUENCE [LARGE SCALE GENOMIC DNA]</scope>
    <source>
        <strain evidence="1">JCA_2017</strain>
    </source>
</reference>
<dbReference type="EMBL" id="QJKJ01002851">
    <property type="protein sequence ID" value="RDY01045.1"/>
    <property type="molecule type" value="Genomic_DNA"/>
</dbReference>